<dbReference type="PANTHER" id="PTHR43686">
    <property type="entry name" value="SULFURTRANSFERASE-RELATED"/>
    <property type="match status" value="1"/>
</dbReference>
<dbReference type="SUPFAM" id="SSF52402">
    <property type="entry name" value="Adenine nucleotide alpha hydrolases-like"/>
    <property type="match status" value="1"/>
</dbReference>
<feature type="compositionally biased region" description="Basic and acidic residues" evidence="1">
    <location>
        <begin position="283"/>
        <end position="297"/>
    </location>
</feature>
<dbReference type="AlphaFoldDB" id="A0A7S3QBD4"/>
<feature type="compositionally biased region" description="Low complexity" evidence="1">
    <location>
        <begin position="337"/>
        <end position="347"/>
    </location>
</feature>
<sequence>MMRYCTQAMIQWDMIKEGDRLLLGLSGGKDSLTLLHCLLEFQRKLPIKFEFEVCTIDPMTPSFDPSPLIPYIDPMTPSLDPSPLIPYIASLRLKYHYIRDNIVERANVSGKNGQVVTSLCSFCARMKRGNLYATARKNNCNKLVLAQHLDDCAESFFMSLMHNGCIRTMKAHYQINAGDISVIRPMVYCRESLMTDFVKQNNLPVINENCPACFEEPKERARMKKLLSREETLYPNIHDNIRRSLIPIMHDDMSGILKCYTEEAVAKSRKEPGPGKKNKKNKLNKDGKDHNKDDKDKNKKRKHLILETDGGVKVGDSDKCATKKYHLEEKKDDGSPTKTQTTKGTATLSNTTTKDGDQLSSFSEDELVRELAKRRAARFQLYSAAKCTTSNQKEPDGGIEDATGQYCTRDGRDGSIRCTELME</sequence>
<proteinExistence type="predicted"/>
<dbReference type="InterPro" id="IPR011063">
    <property type="entry name" value="TilS/TtcA_N"/>
</dbReference>
<feature type="compositionally biased region" description="Polar residues" evidence="1">
    <location>
        <begin position="348"/>
        <end position="358"/>
    </location>
</feature>
<accession>A0A7S3QBD4</accession>
<organism evidence="3">
    <name type="scientific">Chaetoceros debilis</name>
    <dbReference type="NCBI Taxonomy" id="122233"/>
    <lineage>
        <taxon>Eukaryota</taxon>
        <taxon>Sar</taxon>
        <taxon>Stramenopiles</taxon>
        <taxon>Ochrophyta</taxon>
        <taxon>Bacillariophyta</taxon>
        <taxon>Coscinodiscophyceae</taxon>
        <taxon>Chaetocerotophycidae</taxon>
        <taxon>Chaetocerotales</taxon>
        <taxon>Chaetocerotaceae</taxon>
        <taxon>Chaetoceros</taxon>
    </lineage>
</organism>
<dbReference type="Pfam" id="PF01171">
    <property type="entry name" value="ATP_bind_3"/>
    <property type="match status" value="1"/>
</dbReference>
<feature type="region of interest" description="Disordered" evidence="1">
    <location>
        <begin position="266"/>
        <end position="308"/>
    </location>
</feature>
<name>A0A7S3QBD4_9STRA</name>
<feature type="region of interest" description="Disordered" evidence="1">
    <location>
        <begin position="327"/>
        <end position="358"/>
    </location>
</feature>
<reference evidence="3" key="1">
    <citation type="submission" date="2021-01" db="EMBL/GenBank/DDBJ databases">
        <authorList>
            <person name="Corre E."/>
            <person name="Pelletier E."/>
            <person name="Niang G."/>
            <person name="Scheremetjew M."/>
            <person name="Finn R."/>
            <person name="Kale V."/>
            <person name="Holt S."/>
            <person name="Cochrane G."/>
            <person name="Meng A."/>
            <person name="Brown T."/>
            <person name="Cohen L."/>
        </authorList>
    </citation>
    <scope>NUCLEOTIDE SEQUENCE</scope>
    <source>
        <strain evidence="3">MM31A-1</strain>
    </source>
</reference>
<evidence type="ECO:0000313" key="3">
    <source>
        <dbReference type="EMBL" id="CAE0472053.1"/>
    </source>
</evidence>
<evidence type="ECO:0000256" key="1">
    <source>
        <dbReference type="SAM" id="MobiDB-lite"/>
    </source>
</evidence>
<evidence type="ECO:0000259" key="2">
    <source>
        <dbReference type="Pfam" id="PF01171"/>
    </source>
</evidence>
<dbReference type="Gene3D" id="3.40.50.620">
    <property type="entry name" value="HUPs"/>
    <property type="match status" value="1"/>
</dbReference>
<dbReference type="EMBL" id="HBIO01021920">
    <property type="protein sequence ID" value="CAE0472053.1"/>
    <property type="molecule type" value="Transcribed_RNA"/>
</dbReference>
<feature type="domain" description="tRNA(Ile)-lysidine/2-thiocytidine synthase N-terminal" evidence="2">
    <location>
        <begin position="124"/>
        <end position="206"/>
    </location>
</feature>
<dbReference type="InterPro" id="IPR014729">
    <property type="entry name" value="Rossmann-like_a/b/a_fold"/>
</dbReference>
<dbReference type="CDD" id="cd24138">
    <property type="entry name" value="TtcA-like"/>
    <property type="match status" value="1"/>
</dbReference>
<protein>
    <recommendedName>
        <fullName evidence="2">tRNA(Ile)-lysidine/2-thiocytidine synthase N-terminal domain-containing protein</fullName>
    </recommendedName>
</protein>
<dbReference type="PANTHER" id="PTHR43686:SF1">
    <property type="entry name" value="AMINOTRAN_5 DOMAIN-CONTAINING PROTEIN"/>
    <property type="match status" value="1"/>
</dbReference>
<gene>
    <name evidence="3" type="ORF">CDEB00056_LOCUS16906</name>
</gene>